<sequence length="68" mass="7693">MKNSIILLGLLFSCGLLVGEVSSIVSVAIRCGPKQMICPPHKRCCYQGWPIFYCSYRCGSEKFSFRRN</sequence>
<keyword evidence="1" id="KW-1185">Reference proteome</keyword>
<name>A0A915H4Y9_9BILA</name>
<protein>
    <submittedName>
        <fullName evidence="2">Uncharacterized protein</fullName>
    </submittedName>
</protein>
<proteinExistence type="predicted"/>
<organism evidence="1 2">
    <name type="scientific">Mesorhabditis belari</name>
    <dbReference type="NCBI Taxonomy" id="2138241"/>
    <lineage>
        <taxon>Eukaryota</taxon>
        <taxon>Metazoa</taxon>
        <taxon>Ecdysozoa</taxon>
        <taxon>Nematoda</taxon>
        <taxon>Chromadorea</taxon>
        <taxon>Rhabditida</taxon>
        <taxon>Rhabditina</taxon>
        <taxon>Rhabditomorpha</taxon>
        <taxon>Rhabditoidea</taxon>
        <taxon>Rhabditidae</taxon>
        <taxon>Mesorhabditinae</taxon>
        <taxon>Mesorhabditis</taxon>
    </lineage>
</organism>
<dbReference type="Proteomes" id="UP000887575">
    <property type="component" value="Unassembled WGS sequence"/>
</dbReference>
<accession>A0A915H4Y9</accession>
<evidence type="ECO:0000313" key="2">
    <source>
        <dbReference type="WBParaSite" id="MBELARI_LOCUS7000"/>
    </source>
</evidence>
<dbReference type="AlphaFoldDB" id="A0A915H4Y9"/>
<evidence type="ECO:0000313" key="1">
    <source>
        <dbReference type="Proteomes" id="UP000887575"/>
    </source>
</evidence>
<dbReference type="WBParaSite" id="MBELARI_LOCUS7000">
    <property type="protein sequence ID" value="MBELARI_LOCUS7000"/>
    <property type="gene ID" value="MBELARI_LOCUS7000"/>
</dbReference>
<reference evidence="2" key="1">
    <citation type="submission" date="2024-02" db="UniProtKB">
        <authorList>
            <consortium name="WormBaseParasite"/>
        </authorList>
    </citation>
    <scope>IDENTIFICATION</scope>
</reference>